<organism evidence="7 8">
    <name type="scientific">Pseudorhizobium halotolerans</name>
    <dbReference type="NCBI Taxonomy" id="1233081"/>
    <lineage>
        <taxon>Bacteria</taxon>
        <taxon>Pseudomonadati</taxon>
        <taxon>Pseudomonadota</taxon>
        <taxon>Alphaproteobacteria</taxon>
        <taxon>Hyphomicrobiales</taxon>
        <taxon>Rhizobiaceae</taxon>
        <taxon>Rhizobium/Agrobacterium group</taxon>
        <taxon>Pseudorhizobium</taxon>
    </lineage>
</organism>
<feature type="transmembrane region" description="Helical" evidence="6">
    <location>
        <begin position="258"/>
        <end position="279"/>
    </location>
</feature>
<dbReference type="Pfam" id="PF03706">
    <property type="entry name" value="LPG_synthase_TM"/>
    <property type="match status" value="1"/>
</dbReference>
<keyword evidence="5 6" id="KW-0472">Membrane</keyword>
<keyword evidence="8" id="KW-1185">Reference proteome</keyword>
<comment type="subcellular location">
    <subcellularLocation>
        <location evidence="1">Cell membrane</location>
        <topology evidence="1">Multi-pass membrane protein</topology>
    </subcellularLocation>
</comment>
<evidence type="ECO:0000256" key="4">
    <source>
        <dbReference type="ARBA" id="ARBA00022989"/>
    </source>
</evidence>
<feature type="transmembrane region" description="Helical" evidence="6">
    <location>
        <begin position="43"/>
        <end position="67"/>
    </location>
</feature>
<evidence type="ECO:0000313" key="7">
    <source>
        <dbReference type="EMBL" id="CAD7046729.1"/>
    </source>
</evidence>
<evidence type="ECO:0000256" key="5">
    <source>
        <dbReference type="ARBA" id="ARBA00023136"/>
    </source>
</evidence>
<dbReference type="EMBL" id="CABFWE030000008">
    <property type="protein sequence ID" value="CAD7046729.1"/>
    <property type="molecule type" value="Genomic_DNA"/>
</dbReference>
<feature type="transmembrane region" description="Helical" evidence="6">
    <location>
        <begin position="155"/>
        <end position="181"/>
    </location>
</feature>
<sequence>MKSDSVATRRVWIMRNAMTLLTLAIIIAYAAFIQWVWGWGSVLALWQTVGLGTGLAALSALLATYVLRAWRIYDYFPQETAGRFGALLRLSQVQNLLNVMLPFRSGEASFPLLMMRDFNISLARGTAALLVMRLFDLHALLAAGGIALALEADAIWAWILWGAFLLLPPLGFMLHGIGLRFAARVLPAKARRLLAEIEAGLPADAAAFFRAWGATLLNWSTKIAVLAWVLGLLGGLEILPGLGGALGGELSSVLPFHAPAGVGTYPAGISVGAIAFGAAATGPLSADLAQAAVNTHLLVIISALVGTTLSLLSARAKP</sequence>
<dbReference type="RefSeq" id="WP_142588826.1">
    <property type="nucleotide sequence ID" value="NZ_CABFWE030000008.1"/>
</dbReference>
<feature type="transmembrane region" description="Helical" evidence="6">
    <location>
        <begin position="225"/>
        <end position="246"/>
    </location>
</feature>
<gene>
    <name evidence="7" type="ORF">RHAB21_03714</name>
</gene>
<evidence type="ECO:0000256" key="3">
    <source>
        <dbReference type="ARBA" id="ARBA00022692"/>
    </source>
</evidence>
<keyword evidence="4 6" id="KW-1133">Transmembrane helix</keyword>
<feature type="transmembrane region" description="Helical" evidence="6">
    <location>
        <begin position="122"/>
        <end position="149"/>
    </location>
</feature>
<dbReference type="InterPro" id="IPR022791">
    <property type="entry name" value="L-PG_synthase/AglD"/>
</dbReference>
<comment type="caution">
    <text evidence="7">The sequence shown here is derived from an EMBL/GenBank/DDBJ whole genome shotgun (WGS) entry which is preliminary data.</text>
</comment>
<feature type="transmembrane region" description="Helical" evidence="6">
    <location>
        <begin position="12"/>
        <end position="37"/>
    </location>
</feature>
<keyword evidence="2" id="KW-1003">Cell membrane</keyword>
<feature type="transmembrane region" description="Helical" evidence="6">
    <location>
        <begin position="291"/>
        <end position="312"/>
    </location>
</feature>
<evidence type="ECO:0000256" key="6">
    <source>
        <dbReference type="SAM" id="Phobius"/>
    </source>
</evidence>
<dbReference type="Proteomes" id="UP000601041">
    <property type="component" value="Unassembled WGS sequence"/>
</dbReference>
<evidence type="ECO:0000256" key="2">
    <source>
        <dbReference type="ARBA" id="ARBA00022475"/>
    </source>
</evidence>
<accession>A0ABN7JUQ8</accession>
<evidence type="ECO:0000256" key="1">
    <source>
        <dbReference type="ARBA" id="ARBA00004651"/>
    </source>
</evidence>
<reference evidence="7 8" key="1">
    <citation type="submission" date="2020-11" db="EMBL/GenBank/DDBJ databases">
        <authorList>
            <person name="Lassalle F."/>
        </authorList>
    </citation>
    <scope>NUCLEOTIDE SEQUENCE [LARGE SCALE GENOMIC DNA]</scope>
    <source>
        <strain evidence="7 8">AB21</strain>
    </source>
</reference>
<evidence type="ECO:0000313" key="8">
    <source>
        <dbReference type="Proteomes" id="UP000601041"/>
    </source>
</evidence>
<proteinExistence type="predicted"/>
<protein>
    <submittedName>
        <fullName evidence="7">Lysylphosphatidylglycerol synthetase family protein</fullName>
    </submittedName>
</protein>
<keyword evidence="3 6" id="KW-0812">Transmembrane</keyword>
<name>A0ABN7JUQ8_9HYPH</name>